<feature type="region of interest" description="Disordered" evidence="1">
    <location>
        <begin position="27"/>
        <end position="94"/>
    </location>
</feature>
<name>A0A652KWR3_9ACTN</name>
<organism evidence="2">
    <name type="scientific">Streptomyces sp. gb1(2016)</name>
    <dbReference type="NCBI Taxonomy" id="1828321"/>
    <lineage>
        <taxon>Bacteria</taxon>
        <taxon>Bacillati</taxon>
        <taxon>Actinomycetota</taxon>
        <taxon>Actinomycetes</taxon>
        <taxon>Kitasatosporales</taxon>
        <taxon>Streptomycetaceae</taxon>
        <taxon>Streptomyces</taxon>
    </lineage>
</organism>
<evidence type="ECO:0000256" key="1">
    <source>
        <dbReference type="SAM" id="MobiDB-lite"/>
    </source>
</evidence>
<dbReference type="Gene3D" id="1.10.10.10">
    <property type="entry name" value="Winged helix-like DNA-binding domain superfamily/Winged helix DNA-binding domain"/>
    <property type="match status" value="1"/>
</dbReference>
<reference evidence="2" key="1">
    <citation type="submission" date="2018-10" db="EMBL/GenBank/DDBJ databases">
        <authorList>
            <person name="Hariharan J."/>
            <person name="Choudoir M.J."/>
            <person name="Diebold P."/>
            <person name="Panke-Buisse K."/>
            <person name="Campbell A.N."/>
            <person name="Buckley D.H."/>
        </authorList>
    </citation>
    <scope>NUCLEOTIDE SEQUENCE</scope>
    <source>
        <strain evidence="2">Gb1</strain>
    </source>
</reference>
<proteinExistence type="predicted"/>
<sequence>MVDHVTSRRALWALISLRSSSLRSYEPRESVQGVSDKMLSQAPAGARDGLVRPEAEPKTPPQVTYGLVSTAPARQQCGPDRNTGRAHTAVQWSE</sequence>
<comment type="caution">
    <text evidence="2">The sequence shown here is derived from an EMBL/GenBank/DDBJ whole genome shotgun (WGS) entry which is preliminary data.</text>
</comment>
<dbReference type="InterPro" id="IPR036388">
    <property type="entry name" value="WH-like_DNA-bd_sf"/>
</dbReference>
<dbReference type="EMBL" id="RDBM01000035">
    <property type="protein sequence ID" value="TXS27904.1"/>
    <property type="molecule type" value="Genomic_DNA"/>
</dbReference>
<evidence type="ECO:0000313" key="2">
    <source>
        <dbReference type="EMBL" id="TXS27904.1"/>
    </source>
</evidence>
<protein>
    <submittedName>
        <fullName evidence="2">Uncharacterized protein</fullName>
    </submittedName>
</protein>
<dbReference type="AlphaFoldDB" id="A0A652KWR3"/>
<gene>
    <name evidence="2" type="ORF">EAO74_18225</name>
</gene>
<accession>A0A652KWR3</accession>